<dbReference type="InterPro" id="IPR000192">
    <property type="entry name" value="Aminotrans_V_dom"/>
</dbReference>
<evidence type="ECO:0000313" key="11">
    <source>
        <dbReference type="Proteomes" id="UP000264294"/>
    </source>
</evidence>
<sequence>MYLDNASTSWPKPEVIVQQMNNYMNLIGASPSRSGYKAALKSEELVLEARDNLSKLLCIKYPTQLIFTLNATEAINTAIFGILNLGDHVITTVIEHNSVLRPLWKLKENGFIDLTVVECDNTGLINHTEIENSIKKNTKLIAINHVSNVTGTIQPVEKIGEISKRNNIPFLLDISQSAGHIPIDISKIRADLVAFSGHKGLFGPTGTGALYISPELSVSPLKVGGTGILSEILDQPEAMPNKYESGTINTVGIVGLGAGVNFLMETNLEKVAKHEKLLFDLLMKELSPLENLTIYNNAFHNTGLFSFNINNLLPGRIGYLLDTVYDIQVRTGLHCAPLIHNRIGSGTNGTVRISPGYFNTVDEIKGCIEAIVEIHNATADVTALKIPIQQ</sequence>
<proteinExistence type="inferred from homology"/>
<dbReference type="InterPro" id="IPR015421">
    <property type="entry name" value="PyrdxlP-dep_Trfase_major"/>
</dbReference>
<dbReference type="InterPro" id="IPR010970">
    <property type="entry name" value="Cys_dSase_SufS"/>
</dbReference>
<comment type="cofactor">
    <cofactor evidence="1">
        <name>pyridoxal 5'-phosphate</name>
        <dbReference type="ChEBI" id="CHEBI:597326"/>
    </cofactor>
</comment>
<dbReference type="Gene3D" id="3.90.1150.10">
    <property type="entry name" value="Aspartate Aminotransferase, domain 1"/>
    <property type="match status" value="1"/>
</dbReference>
<reference evidence="9 11" key="2">
    <citation type="submission" date="2018-08" db="EMBL/GenBank/DDBJ databases">
        <title>Bacillus clarus sp. nov. strain PS00077A.</title>
        <authorList>
            <person name="Mendez Acevedo M."/>
            <person name="Carroll L."/>
            <person name="Mukherjee M."/>
            <person name="Wiedmann M."/>
            <person name="Kovac J."/>
        </authorList>
    </citation>
    <scope>NUCLEOTIDE SEQUENCE [LARGE SCALE GENOMIC DNA]</scope>
    <source>
        <strain evidence="9 11">PS00077A</strain>
    </source>
</reference>
<dbReference type="PANTHER" id="PTHR43586:SF4">
    <property type="entry name" value="ISOPENICILLIN N EPIMERASE"/>
    <property type="match status" value="1"/>
</dbReference>
<dbReference type="Pfam" id="PF00266">
    <property type="entry name" value="Aminotran_5"/>
    <property type="match status" value="1"/>
</dbReference>
<dbReference type="GO" id="GO:0006534">
    <property type="term" value="P:cysteine metabolic process"/>
    <property type="evidence" value="ECO:0007669"/>
    <property type="project" value="InterPro"/>
</dbReference>
<protein>
    <recommendedName>
        <fullName evidence="3">cysteine desulfurase</fullName>
        <ecNumber evidence="3">2.8.1.7</ecNumber>
    </recommendedName>
</protein>
<evidence type="ECO:0000256" key="4">
    <source>
        <dbReference type="ARBA" id="ARBA00022679"/>
    </source>
</evidence>
<dbReference type="AlphaFoldDB" id="A0A090YX02"/>
<evidence type="ECO:0000313" key="9">
    <source>
        <dbReference type="EMBL" id="RFT64897.1"/>
    </source>
</evidence>
<dbReference type="EC" id="2.8.1.7" evidence="3"/>
<feature type="domain" description="Aminotransferase class V" evidence="7">
    <location>
        <begin position="1"/>
        <end position="365"/>
    </location>
</feature>
<dbReference type="EMBL" id="QVOD01000031">
    <property type="protein sequence ID" value="RFT64897.1"/>
    <property type="molecule type" value="Genomic_DNA"/>
</dbReference>
<comment type="caution">
    <text evidence="8">The sequence shown here is derived from an EMBL/GenBank/DDBJ whole genome shotgun (WGS) entry which is preliminary data.</text>
</comment>
<dbReference type="Proteomes" id="UP000029389">
    <property type="component" value="Unassembled WGS sequence"/>
</dbReference>
<name>A0A090YX02_9BACI</name>
<gene>
    <name evidence="9" type="ORF">D0U04_20705</name>
    <name evidence="8" type="ORF">DJ93_3481</name>
</gene>
<dbReference type="PIRSF" id="PIRSF005572">
    <property type="entry name" value="NifS"/>
    <property type="match status" value="1"/>
</dbReference>
<dbReference type="EMBL" id="JMQC01000008">
    <property type="protein sequence ID" value="KFN02892.1"/>
    <property type="molecule type" value="Genomic_DNA"/>
</dbReference>
<dbReference type="PANTHER" id="PTHR43586">
    <property type="entry name" value="CYSTEINE DESULFURASE"/>
    <property type="match status" value="1"/>
</dbReference>
<dbReference type="InterPro" id="IPR015424">
    <property type="entry name" value="PyrdxlP-dep_Trfase"/>
</dbReference>
<evidence type="ECO:0000313" key="8">
    <source>
        <dbReference type="EMBL" id="KFN02892.1"/>
    </source>
</evidence>
<comment type="similarity">
    <text evidence="2">Belongs to the class-V pyridoxal-phosphate-dependent aminotransferase family. Csd subfamily.</text>
</comment>
<evidence type="ECO:0000256" key="5">
    <source>
        <dbReference type="ARBA" id="ARBA00022898"/>
    </source>
</evidence>
<dbReference type="GO" id="GO:0030170">
    <property type="term" value="F:pyridoxal phosphate binding"/>
    <property type="evidence" value="ECO:0007669"/>
    <property type="project" value="InterPro"/>
</dbReference>
<dbReference type="PATRIC" id="fig|1405.8.peg.3576"/>
<keyword evidence="4" id="KW-0808">Transferase</keyword>
<keyword evidence="11" id="KW-1185">Reference proteome</keyword>
<dbReference type="GO" id="GO:0008483">
    <property type="term" value="F:transaminase activity"/>
    <property type="evidence" value="ECO:0007669"/>
    <property type="project" value="UniProtKB-KW"/>
</dbReference>
<comment type="catalytic activity">
    <reaction evidence="6">
        <text>(sulfur carrier)-H + L-cysteine = (sulfur carrier)-SH + L-alanine</text>
        <dbReference type="Rhea" id="RHEA:43892"/>
        <dbReference type="Rhea" id="RHEA-COMP:14737"/>
        <dbReference type="Rhea" id="RHEA-COMP:14739"/>
        <dbReference type="ChEBI" id="CHEBI:29917"/>
        <dbReference type="ChEBI" id="CHEBI:35235"/>
        <dbReference type="ChEBI" id="CHEBI:57972"/>
        <dbReference type="ChEBI" id="CHEBI:64428"/>
        <dbReference type="EC" id="2.8.1.7"/>
    </reaction>
</comment>
<dbReference type="CDD" id="cd06453">
    <property type="entry name" value="SufS_like"/>
    <property type="match status" value="1"/>
</dbReference>
<dbReference type="RefSeq" id="WP_052109573.1">
    <property type="nucleotide sequence ID" value="NZ_JMQC01000008.1"/>
</dbReference>
<evidence type="ECO:0000256" key="6">
    <source>
        <dbReference type="ARBA" id="ARBA00050776"/>
    </source>
</evidence>
<keyword evidence="5" id="KW-0663">Pyridoxal phosphate</keyword>
<evidence type="ECO:0000313" key="10">
    <source>
        <dbReference type="Proteomes" id="UP000029389"/>
    </source>
</evidence>
<evidence type="ECO:0000259" key="7">
    <source>
        <dbReference type="Pfam" id="PF00266"/>
    </source>
</evidence>
<dbReference type="Proteomes" id="UP000264294">
    <property type="component" value="Unassembled WGS sequence"/>
</dbReference>
<dbReference type="NCBIfam" id="TIGR01977">
    <property type="entry name" value="am_tr_V_EF2568"/>
    <property type="match status" value="1"/>
</dbReference>
<dbReference type="InterPro" id="IPR015422">
    <property type="entry name" value="PyrdxlP-dep_Trfase_small"/>
</dbReference>
<evidence type="ECO:0000256" key="3">
    <source>
        <dbReference type="ARBA" id="ARBA00012239"/>
    </source>
</evidence>
<evidence type="ECO:0000256" key="1">
    <source>
        <dbReference type="ARBA" id="ARBA00001933"/>
    </source>
</evidence>
<dbReference type="InterPro" id="IPR010969">
    <property type="entry name" value="Cys_dSase-rel_unknwn_funct"/>
</dbReference>
<evidence type="ECO:0000256" key="2">
    <source>
        <dbReference type="ARBA" id="ARBA00010447"/>
    </source>
</evidence>
<accession>A0A090YX02</accession>
<dbReference type="GO" id="GO:0031071">
    <property type="term" value="F:cysteine desulfurase activity"/>
    <property type="evidence" value="ECO:0007669"/>
    <property type="project" value="UniProtKB-EC"/>
</dbReference>
<dbReference type="InterPro" id="IPR016454">
    <property type="entry name" value="Cysteine_dSase"/>
</dbReference>
<keyword evidence="9" id="KW-0032">Aminotransferase</keyword>
<dbReference type="SUPFAM" id="SSF53383">
    <property type="entry name" value="PLP-dependent transferases"/>
    <property type="match status" value="1"/>
</dbReference>
<reference evidence="8 10" key="1">
    <citation type="submission" date="2014-04" db="EMBL/GenBank/DDBJ databases">
        <authorList>
            <person name="Bishop-Lilly K.A."/>
            <person name="Broomall S.M."/>
            <person name="Chain P.S."/>
            <person name="Chertkov O."/>
            <person name="Coyne S.R."/>
            <person name="Daligault H.E."/>
            <person name="Davenport K.W."/>
            <person name="Erkkila T."/>
            <person name="Frey K.G."/>
            <person name="Gibbons H.S."/>
            <person name="Gu W."/>
            <person name="Jaissle J."/>
            <person name="Johnson S.L."/>
            <person name="Koroleva G.I."/>
            <person name="Ladner J.T."/>
            <person name="Lo C.-C."/>
            <person name="Minogue T.D."/>
            <person name="Munk C."/>
            <person name="Palacios G.F."/>
            <person name="Redden C.L."/>
            <person name="Rosenzweig C.N."/>
            <person name="Scholz M.B."/>
            <person name="Teshima H."/>
            <person name="Xu Y."/>
        </authorList>
    </citation>
    <scope>NUCLEOTIDE SEQUENCE [LARGE SCALE GENOMIC DNA]</scope>
    <source>
        <strain evidence="8 10">BHP</strain>
    </source>
</reference>
<dbReference type="Gene3D" id="3.40.640.10">
    <property type="entry name" value="Type I PLP-dependent aspartate aminotransferase-like (Major domain)"/>
    <property type="match status" value="1"/>
</dbReference>
<organism evidence="8 10">
    <name type="scientific">Bacillus clarus</name>
    <dbReference type="NCBI Taxonomy" id="2338372"/>
    <lineage>
        <taxon>Bacteria</taxon>
        <taxon>Bacillati</taxon>
        <taxon>Bacillota</taxon>
        <taxon>Bacilli</taxon>
        <taxon>Bacillales</taxon>
        <taxon>Bacillaceae</taxon>
        <taxon>Bacillus</taxon>
        <taxon>Bacillus cereus group</taxon>
    </lineage>
</organism>